<reference evidence="9" key="1">
    <citation type="journal article" date="2019" name="Int. J. Syst. Evol. Microbiol.">
        <title>The Global Catalogue of Microorganisms (GCM) 10K type strain sequencing project: providing services to taxonomists for standard genome sequencing and annotation.</title>
        <authorList>
            <consortium name="The Broad Institute Genomics Platform"/>
            <consortium name="The Broad Institute Genome Sequencing Center for Infectious Disease"/>
            <person name="Wu L."/>
            <person name="Ma J."/>
        </authorList>
    </citation>
    <scope>NUCLEOTIDE SEQUENCE [LARGE SCALE GENOMIC DNA]</scope>
    <source>
        <strain evidence="9">CCUG 15531</strain>
    </source>
</reference>
<dbReference type="InterPro" id="IPR029044">
    <property type="entry name" value="Nucleotide-diphossugar_trans"/>
</dbReference>
<keyword evidence="6 7" id="KW-0414">Isoprene biosynthesis</keyword>
<dbReference type="CDD" id="cd02516">
    <property type="entry name" value="CDP-ME_synthetase"/>
    <property type="match status" value="1"/>
</dbReference>
<keyword evidence="5 7" id="KW-0548">Nucleotidyltransferase</keyword>
<comment type="catalytic activity">
    <reaction evidence="1 7">
        <text>2-C-methyl-D-erythritol 4-phosphate + CTP + H(+) = 4-CDP-2-C-methyl-D-erythritol + diphosphate</text>
        <dbReference type="Rhea" id="RHEA:13429"/>
        <dbReference type="ChEBI" id="CHEBI:15378"/>
        <dbReference type="ChEBI" id="CHEBI:33019"/>
        <dbReference type="ChEBI" id="CHEBI:37563"/>
        <dbReference type="ChEBI" id="CHEBI:57823"/>
        <dbReference type="ChEBI" id="CHEBI:58262"/>
        <dbReference type="EC" id="2.7.7.60"/>
    </reaction>
</comment>
<evidence type="ECO:0000256" key="5">
    <source>
        <dbReference type="ARBA" id="ARBA00022695"/>
    </source>
</evidence>
<evidence type="ECO:0000256" key="6">
    <source>
        <dbReference type="ARBA" id="ARBA00023229"/>
    </source>
</evidence>
<dbReference type="InterPro" id="IPR001228">
    <property type="entry name" value="IspD"/>
</dbReference>
<organism evidence="8 9">
    <name type="scientific">Fredinandcohnia salidurans</name>
    <dbReference type="NCBI Taxonomy" id="2595041"/>
    <lineage>
        <taxon>Bacteria</taxon>
        <taxon>Bacillati</taxon>
        <taxon>Bacillota</taxon>
        <taxon>Bacilli</taxon>
        <taxon>Bacillales</taxon>
        <taxon>Bacillaceae</taxon>
        <taxon>Fredinandcohnia</taxon>
    </lineage>
</organism>
<proteinExistence type="inferred from homology"/>
<dbReference type="Proteomes" id="UP001597227">
    <property type="component" value="Unassembled WGS sequence"/>
</dbReference>
<dbReference type="Pfam" id="PF01128">
    <property type="entry name" value="IspD"/>
    <property type="match status" value="1"/>
</dbReference>
<dbReference type="NCBIfam" id="TIGR00453">
    <property type="entry name" value="ispD"/>
    <property type="match status" value="1"/>
</dbReference>
<protein>
    <recommendedName>
        <fullName evidence="7">2-C-methyl-D-erythritol 4-phosphate cytidylyltransferase</fullName>
        <ecNumber evidence="7">2.7.7.60</ecNumber>
    </recommendedName>
    <alternativeName>
        <fullName evidence="7">4-diphosphocytidyl-2C-methyl-D-erythritol synthase</fullName>
    </alternativeName>
    <alternativeName>
        <fullName evidence="7">MEP cytidylyltransferase</fullName>
        <shortName evidence="7">MCT</shortName>
    </alternativeName>
</protein>
<evidence type="ECO:0000313" key="9">
    <source>
        <dbReference type="Proteomes" id="UP001597227"/>
    </source>
</evidence>
<dbReference type="SUPFAM" id="SSF53448">
    <property type="entry name" value="Nucleotide-diphospho-sugar transferases"/>
    <property type="match status" value="1"/>
</dbReference>
<keyword evidence="4 7" id="KW-0808">Transferase</keyword>
<dbReference type="InterPro" id="IPR018294">
    <property type="entry name" value="ISPD_synthase_CS"/>
</dbReference>
<evidence type="ECO:0000256" key="7">
    <source>
        <dbReference type="HAMAP-Rule" id="MF_00108"/>
    </source>
</evidence>
<feature type="site" description="Positions MEP for the nucleophilic attack" evidence="7">
    <location>
        <position position="209"/>
    </location>
</feature>
<feature type="site" description="Transition state stabilizer" evidence="7">
    <location>
        <position position="15"/>
    </location>
</feature>
<accession>A0ABW4MNA5</accession>
<gene>
    <name evidence="7 8" type="primary">ispD</name>
    <name evidence="8" type="ORF">ACFSFW_09250</name>
</gene>
<dbReference type="HAMAP" id="MF_00108">
    <property type="entry name" value="IspD"/>
    <property type="match status" value="1"/>
</dbReference>
<sequence>MNYQVIIPAAGQGKRMNAGKNKQFIELQSIPVIVHTLRVFEQDPMCSGIILVINKDEQLIFEELLQTYRIQKVVSLVQGGSERQYSVYNGLLAAKNTDIVLVHDGARPFLKQEHVHELVSVAAEKGAAVLAVPVKDTIKRASSDLYVEETVERSSLWAIQTPQAFHVSILQEAHELAKKEDFLGTDEASLVERIPKQVYIVRGDYLNIKLTTPDDLIFAEAILQNWTS</sequence>
<keyword evidence="9" id="KW-1185">Reference proteome</keyword>
<dbReference type="EC" id="2.7.7.60" evidence="7"/>
<dbReference type="PROSITE" id="PS01295">
    <property type="entry name" value="ISPD"/>
    <property type="match status" value="1"/>
</dbReference>
<name>A0ABW4MNA5_9BACI</name>
<evidence type="ECO:0000313" key="8">
    <source>
        <dbReference type="EMBL" id="MFD1778852.1"/>
    </source>
</evidence>
<dbReference type="InterPro" id="IPR050088">
    <property type="entry name" value="IspD/TarI_cytidylyltransf_bact"/>
</dbReference>
<evidence type="ECO:0000256" key="4">
    <source>
        <dbReference type="ARBA" id="ARBA00022679"/>
    </source>
</evidence>
<dbReference type="PANTHER" id="PTHR32125">
    <property type="entry name" value="2-C-METHYL-D-ERYTHRITOL 4-PHOSPHATE CYTIDYLYLTRANSFERASE, CHLOROPLASTIC"/>
    <property type="match status" value="1"/>
</dbReference>
<evidence type="ECO:0000256" key="1">
    <source>
        <dbReference type="ARBA" id="ARBA00001282"/>
    </source>
</evidence>
<comment type="similarity">
    <text evidence="3 7">Belongs to the IspD/TarI cytidylyltransferase family. IspD subfamily.</text>
</comment>
<evidence type="ECO:0000256" key="3">
    <source>
        <dbReference type="ARBA" id="ARBA00009789"/>
    </source>
</evidence>
<dbReference type="InterPro" id="IPR034683">
    <property type="entry name" value="IspD/TarI"/>
</dbReference>
<dbReference type="PANTHER" id="PTHR32125:SF4">
    <property type="entry name" value="2-C-METHYL-D-ERYTHRITOL 4-PHOSPHATE CYTIDYLYLTRANSFERASE, CHLOROPLASTIC"/>
    <property type="match status" value="1"/>
</dbReference>
<comment type="caution">
    <text evidence="8">The sequence shown here is derived from an EMBL/GenBank/DDBJ whole genome shotgun (WGS) entry which is preliminary data.</text>
</comment>
<feature type="site" description="Transition state stabilizer" evidence="7">
    <location>
        <position position="22"/>
    </location>
</feature>
<comment type="function">
    <text evidence="7">Catalyzes the formation of 4-diphosphocytidyl-2-C-methyl-D-erythritol from CTP and 2-C-methyl-D-erythritol 4-phosphate (MEP).</text>
</comment>
<evidence type="ECO:0000256" key="2">
    <source>
        <dbReference type="ARBA" id="ARBA00004787"/>
    </source>
</evidence>
<dbReference type="Gene3D" id="3.90.550.10">
    <property type="entry name" value="Spore Coat Polysaccharide Biosynthesis Protein SpsA, Chain A"/>
    <property type="match status" value="1"/>
</dbReference>
<comment type="pathway">
    <text evidence="2 7">Isoprenoid biosynthesis; isopentenyl diphosphate biosynthesis via DXP pathway; isopentenyl diphosphate from 1-deoxy-D-xylulose 5-phosphate: step 2/6.</text>
</comment>
<dbReference type="EMBL" id="JBHUEK010000011">
    <property type="protein sequence ID" value="MFD1778852.1"/>
    <property type="molecule type" value="Genomic_DNA"/>
</dbReference>
<dbReference type="RefSeq" id="WP_304220152.1">
    <property type="nucleotide sequence ID" value="NZ_JBHUEK010000011.1"/>
</dbReference>
<feature type="site" description="Positions MEP for the nucleophilic attack" evidence="7">
    <location>
        <position position="153"/>
    </location>
</feature>
<dbReference type="GO" id="GO:0050518">
    <property type="term" value="F:2-C-methyl-D-erythritol 4-phosphate cytidylyltransferase activity"/>
    <property type="evidence" value="ECO:0007669"/>
    <property type="project" value="UniProtKB-EC"/>
</dbReference>